<sequence length="112" mass="12211">MLTKAMVKKAGILGVSLGLVASPMAFAHMSIELNKDRGVGEVQDKPQSTNESGAASYSSTELNHGERDRMNSNYTPSSQHERSEHGSRDHGGNRNTFNTSDLTRDEGDSTEW</sequence>
<dbReference type="EMBL" id="JABYQT010000004">
    <property type="protein sequence ID" value="MBZ5487513.1"/>
    <property type="molecule type" value="Genomic_DNA"/>
</dbReference>
<protein>
    <submittedName>
        <fullName evidence="1">Uncharacterized protein</fullName>
    </submittedName>
</protein>
<dbReference type="Proteomes" id="UP001319846">
    <property type="component" value="Unassembled WGS sequence"/>
</dbReference>
<reference evidence="1" key="1">
    <citation type="submission" date="2020-06" db="EMBL/GenBank/DDBJ databases">
        <title>Whole Genome Sequence of Halomonas aquamarina MB598.</title>
        <authorList>
            <person name="Pervaiz M."/>
            <person name="Fariq A."/>
            <person name="Yasmin A."/>
            <person name="Welch M."/>
        </authorList>
    </citation>
    <scope>NUCLEOTIDE SEQUENCE</scope>
    <source>
        <strain evidence="1">MB598</strain>
    </source>
</reference>
<evidence type="ECO:0000313" key="2">
    <source>
        <dbReference type="Proteomes" id="UP001319846"/>
    </source>
</evidence>
<proteinExistence type="predicted"/>
<keyword evidence="2" id="KW-1185">Reference proteome</keyword>
<organism evidence="1 2">
    <name type="scientific">Vreelandella aquamarina</name>
    <dbReference type="NCBI Taxonomy" id="77097"/>
    <lineage>
        <taxon>Bacteria</taxon>
        <taxon>Pseudomonadati</taxon>
        <taxon>Pseudomonadota</taxon>
        <taxon>Gammaproteobacteria</taxon>
        <taxon>Oceanospirillales</taxon>
        <taxon>Halomonadaceae</taxon>
        <taxon>Vreelandella</taxon>
    </lineage>
</organism>
<gene>
    <name evidence="1" type="ORF">HW452_08245</name>
</gene>
<comment type="caution">
    <text evidence="1">The sequence shown here is derived from an EMBL/GenBank/DDBJ whole genome shotgun (WGS) entry which is preliminary data.</text>
</comment>
<name>A0ACC5VUG0_9GAMM</name>
<evidence type="ECO:0000313" key="1">
    <source>
        <dbReference type="EMBL" id="MBZ5487513.1"/>
    </source>
</evidence>
<accession>A0ACC5VUG0</accession>